<dbReference type="AlphaFoldDB" id="A0A1R4FFU3"/>
<evidence type="ECO:0000259" key="1">
    <source>
        <dbReference type="PROSITE" id="PS51186"/>
    </source>
</evidence>
<dbReference type="GO" id="GO:0016747">
    <property type="term" value="F:acyltransferase activity, transferring groups other than amino-acyl groups"/>
    <property type="evidence" value="ECO:0007669"/>
    <property type="project" value="InterPro"/>
</dbReference>
<feature type="domain" description="N-acetyltransferase" evidence="1">
    <location>
        <begin position="54"/>
        <end position="220"/>
    </location>
</feature>
<proteinExistence type="predicted"/>
<keyword evidence="2" id="KW-0808">Transferase</keyword>
<evidence type="ECO:0000313" key="3">
    <source>
        <dbReference type="Proteomes" id="UP000195787"/>
    </source>
</evidence>
<name>A0A1R4FFU3_9MICO</name>
<organism evidence="2 3">
    <name type="scientific">Agrococcus casei LMG 22410</name>
    <dbReference type="NCBI Taxonomy" id="1255656"/>
    <lineage>
        <taxon>Bacteria</taxon>
        <taxon>Bacillati</taxon>
        <taxon>Actinomycetota</taxon>
        <taxon>Actinomycetes</taxon>
        <taxon>Micrococcales</taxon>
        <taxon>Microbacteriaceae</taxon>
        <taxon>Agrococcus</taxon>
    </lineage>
</organism>
<evidence type="ECO:0000313" key="2">
    <source>
        <dbReference type="EMBL" id="SJM54727.1"/>
    </source>
</evidence>
<dbReference type="Pfam" id="PF13302">
    <property type="entry name" value="Acetyltransf_3"/>
    <property type="match status" value="1"/>
</dbReference>
<protein>
    <submittedName>
        <fullName evidence="2">N-acetylglutamate synthase</fullName>
        <ecNumber evidence="2">2.3.1.1</ecNumber>
    </submittedName>
</protein>
<dbReference type="PANTHER" id="PTHR43610">
    <property type="entry name" value="BLL6696 PROTEIN"/>
    <property type="match status" value="1"/>
</dbReference>
<keyword evidence="2" id="KW-0012">Acyltransferase</keyword>
<dbReference type="EC" id="2.3.1.1" evidence="2"/>
<keyword evidence="3" id="KW-1185">Reference proteome</keyword>
<dbReference type="InterPro" id="IPR016181">
    <property type="entry name" value="Acyl_CoA_acyltransferase"/>
</dbReference>
<dbReference type="PANTHER" id="PTHR43610:SF1">
    <property type="entry name" value="N-ACETYLTRANSFERASE DOMAIN-CONTAINING PROTEIN"/>
    <property type="match status" value="1"/>
</dbReference>
<sequence>MHNGAREYAVAVPVLVDLSHFGHVSIVEQTADTSLQYDCAMKLHENPVLENDFVRLEPLAEAHHDGLCEAVKDGELWNAWFTFAPKPDAVRAEIERRLALQRAGSMSPWTVVDPSDDRIVGMTTFMNIDAPNRHVEIGSTWLAAGVQGTLINPAMKLLMLARAFDELDCIAVEFRTHWHNRRSRAAIEKLGAKLDGVLRSNQLMAGGQLRDTVVYSIIAAEWPTVQLGLEHRLGIGG</sequence>
<dbReference type="SUPFAM" id="SSF55729">
    <property type="entry name" value="Acyl-CoA N-acyltransferases (Nat)"/>
    <property type="match status" value="1"/>
</dbReference>
<reference evidence="2 3" key="1">
    <citation type="submission" date="2017-02" db="EMBL/GenBank/DDBJ databases">
        <authorList>
            <person name="Peterson S.W."/>
        </authorList>
    </citation>
    <scope>NUCLEOTIDE SEQUENCE [LARGE SCALE GENOMIC DNA]</scope>
    <source>
        <strain evidence="2 3">LMG 22410</strain>
    </source>
</reference>
<dbReference type="Gene3D" id="3.40.630.30">
    <property type="match status" value="1"/>
</dbReference>
<dbReference type="Proteomes" id="UP000195787">
    <property type="component" value="Unassembled WGS sequence"/>
</dbReference>
<dbReference type="InterPro" id="IPR000182">
    <property type="entry name" value="GNAT_dom"/>
</dbReference>
<dbReference type="EMBL" id="FUHU01000021">
    <property type="protein sequence ID" value="SJM54727.1"/>
    <property type="molecule type" value="Genomic_DNA"/>
</dbReference>
<gene>
    <name evidence="2" type="ORF">CZ674_04290</name>
</gene>
<accession>A0A1R4FFU3</accession>
<dbReference type="PROSITE" id="PS51186">
    <property type="entry name" value="GNAT"/>
    <property type="match status" value="1"/>
</dbReference>